<dbReference type="Pfam" id="PF10275">
    <property type="entry name" value="Peptidase_C65"/>
    <property type="match status" value="1"/>
</dbReference>
<dbReference type="InterPro" id="IPR019400">
    <property type="entry name" value="Peptidase_C65_otubain"/>
</dbReference>
<comment type="caution">
    <text evidence="8">The sequence shown here is derived from an EMBL/GenBank/DDBJ whole genome shotgun (WGS) entry which is preliminary data.</text>
</comment>
<dbReference type="GO" id="GO:0005634">
    <property type="term" value="C:nucleus"/>
    <property type="evidence" value="ECO:0007669"/>
    <property type="project" value="TreeGrafter"/>
</dbReference>
<dbReference type="GO" id="GO:0071108">
    <property type="term" value="P:protein K48-linked deubiquitination"/>
    <property type="evidence" value="ECO:0007669"/>
    <property type="project" value="TreeGrafter"/>
</dbReference>
<keyword evidence="5" id="KW-0378">Hydrolase</keyword>
<reference evidence="8" key="1">
    <citation type="submission" date="2021-03" db="EMBL/GenBank/DDBJ databases">
        <authorList>
            <person name="Tagirdzhanova G."/>
        </authorList>
    </citation>
    <scope>NUCLEOTIDE SEQUENCE</scope>
</reference>
<evidence type="ECO:0000256" key="6">
    <source>
        <dbReference type="ARBA" id="ARBA00022807"/>
    </source>
</evidence>
<dbReference type="InterPro" id="IPR003323">
    <property type="entry name" value="OTU_dom"/>
</dbReference>
<keyword evidence="9" id="KW-1185">Reference proteome</keyword>
<evidence type="ECO:0000259" key="7">
    <source>
        <dbReference type="PROSITE" id="PS50802"/>
    </source>
</evidence>
<dbReference type="AlphaFoldDB" id="A0A8H3FSY1"/>
<comment type="catalytic activity">
    <reaction evidence="1">
        <text>Thiol-dependent hydrolysis of ester, thioester, amide, peptide and isopeptide bonds formed by the C-terminal Gly of ubiquitin (a 76-residue protein attached to proteins as an intracellular targeting signal).</text>
        <dbReference type="EC" id="3.4.19.12"/>
    </reaction>
</comment>
<dbReference type="GO" id="GO:0043130">
    <property type="term" value="F:ubiquitin binding"/>
    <property type="evidence" value="ECO:0007669"/>
    <property type="project" value="TreeGrafter"/>
</dbReference>
<accession>A0A8H3FSY1</accession>
<dbReference type="InterPro" id="IPR038765">
    <property type="entry name" value="Papain-like_cys_pep_sf"/>
</dbReference>
<organism evidence="8 9">
    <name type="scientific">Gomphillus americanus</name>
    <dbReference type="NCBI Taxonomy" id="1940652"/>
    <lineage>
        <taxon>Eukaryota</taxon>
        <taxon>Fungi</taxon>
        <taxon>Dikarya</taxon>
        <taxon>Ascomycota</taxon>
        <taxon>Pezizomycotina</taxon>
        <taxon>Lecanoromycetes</taxon>
        <taxon>OSLEUM clade</taxon>
        <taxon>Ostropomycetidae</taxon>
        <taxon>Ostropales</taxon>
        <taxon>Graphidaceae</taxon>
        <taxon>Gomphilloideae</taxon>
        <taxon>Gomphillus</taxon>
    </lineage>
</organism>
<dbReference type="CDD" id="cd22749">
    <property type="entry name" value="Otubain_C65"/>
    <property type="match status" value="1"/>
</dbReference>
<name>A0A8H3FSY1_9LECA</name>
<dbReference type="PROSITE" id="PS50802">
    <property type="entry name" value="OTU"/>
    <property type="match status" value="1"/>
</dbReference>
<evidence type="ECO:0000256" key="5">
    <source>
        <dbReference type="ARBA" id="ARBA00022801"/>
    </source>
</evidence>
<dbReference type="PANTHER" id="PTHR12931">
    <property type="entry name" value="UBIQUITIN THIOLESTERASE PROTEIN OTUB"/>
    <property type="match status" value="1"/>
</dbReference>
<evidence type="ECO:0000256" key="3">
    <source>
        <dbReference type="ARBA" id="ARBA00022670"/>
    </source>
</evidence>
<keyword evidence="6" id="KW-0788">Thiol protease</keyword>
<dbReference type="SUPFAM" id="SSF54001">
    <property type="entry name" value="Cysteine proteinases"/>
    <property type="match status" value="1"/>
</dbReference>
<dbReference type="EC" id="3.4.19.12" evidence="2"/>
<protein>
    <recommendedName>
        <fullName evidence="2">ubiquitinyl hydrolase 1</fullName>
        <ecNumber evidence="2">3.4.19.12</ecNumber>
    </recommendedName>
</protein>
<sequence length="283" mass="32353">MEDTGHNHMDKTTSRDEELAEQRRLAGEYVPAYDGLLVSQKLSTELIHEEYATGDIAYQVKTSNLSKDFGFFRKIRGDGNCGFRAFYFGLLEVLIELGDENLLKAQKTRFNEVNGLLVRSGVDSIIWEDWVEATNRLLNLLISTKHKEERLEALFTAFNNEDDMSDEHSRELLTHLRFLISYHIKENPEQYKHFVPDGSIDAYCSSLETVSAEMDEVSLTAAHNMLSSAAGINIEVLYLDRSIGNSVTRHKWEPEKEKVRGVITMLFRPGHYDLAYPRENAPS</sequence>
<dbReference type="Gene3D" id="1.20.1300.20">
    <property type="entry name" value="Peptidase C65 Otubain, subdomain 2"/>
    <property type="match status" value="1"/>
</dbReference>
<dbReference type="GO" id="GO:0004843">
    <property type="term" value="F:cysteine-type deubiquitinase activity"/>
    <property type="evidence" value="ECO:0007669"/>
    <property type="project" value="UniProtKB-EC"/>
</dbReference>
<dbReference type="Gene3D" id="3.30.200.60">
    <property type="entry name" value="Peptidase C65 Otubain, subdomain 1"/>
    <property type="match status" value="1"/>
</dbReference>
<dbReference type="GO" id="GO:0006508">
    <property type="term" value="P:proteolysis"/>
    <property type="evidence" value="ECO:0007669"/>
    <property type="project" value="UniProtKB-KW"/>
</dbReference>
<dbReference type="PANTHER" id="PTHR12931:SF15">
    <property type="entry name" value="UBIQUITIN THIOESTERASE OTUBAIN-LIKE"/>
    <property type="match status" value="1"/>
</dbReference>
<evidence type="ECO:0000256" key="2">
    <source>
        <dbReference type="ARBA" id="ARBA00012759"/>
    </source>
</evidence>
<evidence type="ECO:0000256" key="1">
    <source>
        <dbReference type="ARBA" id="ARBA00000707"/>
    </source>
</evidence>
<dbReference type="InterPro" id="IPR042468">
    <property type="entry name" value="Peptidase_C65_otubain_sub1"/>
</dbReference>
<dbReference type="Proteomes" id="UP000664169">
    <property type="component" value="Unassembled WGS sequence"/>
</dbReference>
<keyword evidence="4" id="KW-0833">Ubl conjugation pathway</keyword>
<keyword evidence="3" id="KW-0645">Protease</keyword>
<evidence type="ECO:0000313" key="9">
    <source>
        <dbReference type="Proteomes" id="UP000664169"/>
    </source>
</evidence>
<dbReference type="InterPro" id="IPR042467">
    <property type="entry name" value="Peptidase_C65_otubain_sub2"/>
</dbReference>
<gene>
    <name evidence="8" type="ORF">GOMPHAMPRED_005548</name>
</gene>
<dbReference type="EMBL" id="CAJPDQ010000034">
    <property type="protein sequence ID" value="CAF9930034.1"/>
    <property type="molecule type" value="Genomic_DNA"/>
</dbReference>
<evidence type="ECO:0000313" key="8">
    <source>
        <dbReference type="EMBL" id="CAF9930034.1"/>
    </source>
</evidence>
<proteinExistence type="predicted"/>
<dbReference type="OrthoDB" id="18915at2759"/>
<feature type="domain" description="OTU" evidence="7">
    <location>
        <begin position="70"/>
        <end position="278"/>
    </location>
</feature>
<evidence type="ECO:0000256" key="4">
    <source>
        <dbReference type="ARBA" id="ARBA00022786"/>
    </source>
</evidence>